<evidence type="ECO:0000256" key="6">
    <source>
        <dbReference type="ARBA" id="ARBA00023136"/>
    </source>
</evidence>
<keyword evidence="7" id="KW-0675">Receptor</keyword>
<reference evidence="10" key="1">
    <citation type="submission" date="2019-08" db="EMBL/GenBank/DDBJ databases">
        <authorList>
            <person name="Kucharzyk K."/>
            <person name="Murdoch R.W."/>
            <person name="Higgins S."/>
            <person name="Loffler F."/>
        </authorList>
    </citation>
    <scope>NUCLEOTIDE SEQUENCE</scope>
</reference>
<organism evidence="10">
    <name type="scientific">bioreactor metagenome</name>
    <dbReference type="NCBI Taxonomy" id="1076179"/>
    <lineage>
        <taxon>unclassified sequences</taxon>
        <taxon>metagenomes</taxon>
        <taxon>ecological metagenomes</taxon>
    </lineage>
</organism>
<dbReference type="GO" id="GO:0015344">
    <property type="term" value="F:siderophore uptake transmembrane transporter activity"/>
    <property type="evidence" value="ECO:0007669"/>
    <property type="project" value="TreeGrafter"/>
</dbReference>
<dbReference type="InterPro" id="IPR036942">
    <property type="entry name" value="Beta-barrel_TonB_sf"/>
</dbReference>
<keyword evidence="5" id="KW-0798">TonB box</keyword>
<evidence type="ECO:0000259" key="9">
    <source>
        <dbReference type="Pfam" id="PF00593"/>
    </source>
</evidence>
<dbReference type="Pfam" id="PF00593">
    <property type="entry name" value="TonB_dep_Rec_b-barrel"/>
    <property type="match status" value="1"/>
</dbReference>
<evidence type="ECO:0000256" key="1">
    <source>
        <dbReference type="ARBA" id="ARBA00004571"/>
    </source>
</evidence>
<dbReference type="Gene3D" id="2.40.170.20">
    <property type="entry name" value="TonB-dependent receptor, beta-barrel domain"/>
    <property type="match status" value="1"/>
</dbReference>
<dbReference type="InterPro" id="IPR000531">
    <property type="entry name" value="Beta-barrel_TonB"/>
</dbReference>
<evidence type="ECO:0000313" key="10">
    <source>
        <dbReference type="EMBL" id="MPM16186.1"/>
    </source>
</evidence>
<dbReference type="GO" id="GO:0044718">
    <property type="term" value="P:siderophore transmembrane transport"/>
    <property type="evidence" value="ECO:0007669"/>
    <property type="project" value="TreeGrafter"/>
</dbReference>
<gene>
    <name evidence="10" type="primary">btuB_62</name>
    <name evidence="10" type="ORF">SDC9_62562</name>
</gene>
<evidence type="ECO:0000256" key="7">
    <source>
        <dbReference type="ARBA" id="ARBA00023170"/>
    </source>
</evidence>
<protein>
    <submittedName>
        <fullName evidence="10">Vitamin B12 transporter BtuB</fullName>
    </submittedName>
</protein>
<accession>A0A644XJ11</accession>
<feature type="domain" description="TonB-dependent receptor-like beta-barrel" evidence="9">
    <location>
        <begin position="20"/>
        <end position="400"/>
    </location>
</feature>
<evidence type="ECO:0000256" key="2">
    <source>
        <dbReference type="ARBA" id="ARBA00022448"/>
    </source>
</evidence>
<evidence type="ECO:0000256" key="4">
    <source>
        <dbReference type="ARBA" id="ARBA00022729"/>
    </source>
</evidence>
<dbReference type="EMBL" id="VSSQ01002566">
    <property type="protein sequence ID" value="MPM16186.1"/>
    <property type="molecule type" value="Genomic_DNA"/>
</dbReference>
<comment type="caution">
    <text evidence="10">The sequence shown here is derived from an EMBL/GenBank/DDBJ whole genome shotgun (WGS) entry which is preliminary data.</text>
</comment>
<keyword evidence="6" id="KW-0472">Membrane</keyword>
<proteinExistence type="predicted"/>
<keyword evidence="3" id="KW-0812">Transmembrane</keyword>
<comment type="subcellular location">
    <subcellularLocation>
        <location evidence="1">Cell outer membrane</location>
        <topology evidence="1">Multi-pass membrane protein</topology>
    </subcellularLocation>
</comment>
<evidence type="ECO:0000256" key="3">
    <source>
        <dbReference type="ARBA" id="ARBA00022692"/>
    </source>
</evidence>
<keyword evidence="2" id="KW-0813">Transport</keyword>
<dbReference type="AlphaFoldDB" id="A0A644XJ11"/>
<sequence length="432" mass="49119">MNAVIGKAKADVQAGYNNKAFGANSFYTPKFPNQFEATSTIFASAGISDEYSQSWHASVYWRRHYDRFELFRDNAPSWYKTHNYHQSDVAGANANKTFIWKKHKTSLGADFRMEHIYSNVLGTTMTEPIAVAGTDSSFYTKSAQRNGFSIMAEHRYASKKFSVSGGALLYINDQLEHDFSVYPGIDLGYQISGALRIFGTANRSLRLPNFTNLYYSSPTNIGNPLLKPEEAISLESGFKWNKRNILAEITGFQRYGVNMIDWVRDDTATVWECKNLTKVNVSGIEAGFTMLPEFFGKTFFIQRFSVNYTFLVSDKSSEGFVSQYVLDYMKHKLDIKAVHRITENAGLSWQISWQDRAGGYTPFSEGVYLAEVPYQPVWLADAGVFYQWKNFRFTINCTNLFDTEIIDHANVSQPGFMLMGGISWKYGNQNTK</sequence>
<dbReference type="PANTHER" id="PTHR30069:SF29">
    <property type="entry name" value="HEMOGLOBIN AND HEMOGLOBIN-HAPTOGLOBIN-BINDING PROTEIN 1-RELATED"/>
    <property type="match status" value="1"/>
</dbReference>
<keyword evidence="4" id="KW-0732">Signal</keyword>
<dbReference type="GO" id="GO:0009279">
    <property type="term" value="C:cell outer membrane"/>
    <property type="evidence" value="ECO:0007669"/>
    <property type="project" value="UniProtKB-SubCell"/>
</dbReference>
<dbReference type="PANTHER" id="PTHR30069">
    <property type="entry name" value="TONB-DEPENDENT OUTER MEMBRANE RECEPTOR"/>
    <property type="match status" value="1"/>
</dbReference>
<dbReference type="InterPro" id="IPR039426">
    <property type="entry name" value="TonB-dep_rcpt-like"/>
</dbReference>
<name>A0A644XJ11_9ZZZZ</name>
<keyword evidence="8" id="KW-0998">Cell outer membrane</keyword>
<evidence type="ECO:0000256" key="8">
    <source>
        <dbReference type="ARBA" id="ARBA00023237"/>
    </source>
</evidence>
<dbReference type="SUPFAM" id="SSF56935">
    <property type="entry name" value="Porins"/>
    <property type="match status" value="1"/>
</dbReference>
<evidence type="ECO:0000256" key="5">
    <source>
        <dbReference type="ARBA" id="ARBA00023077"/>
    </source>
</evidence>